<dbReference type="SUPFAM" id="SSF82199">
    <property type="entry name" value="SET domain"/>
    <property type="match status" value="1"/>
</dbReference>
<keyword evidence="15" id="KW-1185">Reference proteome</keyword>
<feature type="domain" description="C2H2-type" evidence="12">
    <location>
        <begin position="426"/>
        <end position="454"/>
    </location>
</feature>
<evidence type="ECO:0000313" key="15">
    <source>
        <dbReference type="Proteomes" id="UP000887568"/>
    </source>
</evidence>
<dbReference type="PROSITE" id="PS50157">
    <property type="entry name" value="ZINC_FINGER_C2H2_2"/>
    <property type="match status" value="7"/>
</dbReference>
<evidence type="ECO:0000256" key="9">
    <source>
        <dbReference type="ARBA" id="ARBA00023242"/>
    </source>
</evidence>
<keyword evidence="2" id="KW-0479">Metal-binding</keyword>
<dbReference type="InterPro" id="IPR001214">
    <property type="entry name" value="SET_dom"/>
</dbReference>
<dbReference type="SMART" id="SM00317">
    <property type="entry name" value="SET"/>
    <property type="match status" value="1"/>
</dbReference>
<dbReference type="InterPro" id="IPR046341">
    <property type="entry name" value="SET_dom_sf"/>
</dbReference>
<protein>
    <recommendedName>
        <fullName evidence="16">PR domain zinc finger protein 14</fullName>
    </recommendedName>
</protein>
<evidence type="ECO:0000256" key="6">
    <source>
        <dbReference type="ARBA" id="ARBA00023015"/>
    </source>
</evidence>
<evidence type="ECO:0000313" key="14">
    <source>
        <dbReference type="EnsemblMetazoa" id="XP_038051862.1"/>
    </source>
</evidence>
<dbReference type="Gene3D" id="2.170.270.10">
    <property type="entry name" value="SET domain"/>
    <property type="match status" value="1"/>
</dbReference>
<feature type="compositionally biased region" description="Basic and acidic residues" evidence="11">
    <location>
        <begin position="205"/>
        <end position="229"/>
    </location>
</feature>
<evidence type="ECO:0000259" key="12">
    <source>
        <dbReference type="PROSITE" id="PS50157"/>
    </source>
</evidence>
<dbReference type="InterPro" id="IPR013087">
    <property type="entry name" value="Znf_C2H2_type"/>
</dbReference>
<dbReference type="RefSeq" id="XP_038051862.1">
    <property type="nucleotide sequence ID" value="XM_038195934.1"/>
</dbReference>
<dbReference type="EnsemblMetazoa" id="XM_038195934.1">
    <property type="protein sequence ID" value="XP_038051862.1"/>
    <property type="gene ID" value="LOC119724742"/>
</dbReference>
<evidence type="ECO:0000256" key="5">
    <source>
        <dbReference type="ARBA" id="ARBA00022833"/>
    </source>
</evidence>
<evidence type="ECO:0000256" key="8">
    <source>
        <dbReference type="ARBA" id="ARBA00023163"/>
    </source>
</evidence>
<feature type="domain" description="C2H2-type" evidence="12">
    <location>
        <begin position="455"/>
        <end position="482"/>
    </location>
</feature>
<dbReference type="GeneID" id="119724742"/>
<evidence type="ECO:0000259" key="13">
    <source>
        <dbReference type="PROSITE" id="PS50280"/>
    </source>
</evidence>
<dbReference type="GO" id="GO:0006357">
    <property type="term" value="P:regulation of transcription by RNA polymerase II"/>
    <property type="evidence" value="ECO:0007669"/>
    <property type="project" value="TreeGrafter"/>
</dbReference>
<feature type="domain" description="C2H2-type" evidence="12">
    <location>
        <begin position="540"/>
        <end position="567"/>
    </location>
</feature>
<feature type="region of interest" description="Disordered" evidence="11">
    <location>
        <begin position="203"/>
        <end position="233"/>
    </location>
</feature>
<dbReference type="GO" id="GO:0005634">
    <property type="term" value="C:nucleus"/>
    <property type="evidence" value="ECO:0007669"/>
    <property type="project" value="UniProtKB-SubCell"/>
</dbReference>
<dbReference type="GO" id="GO:0000977">
    <property type="term" value="F:RNA polymerase II transcription regulatory region sequence-specific DNA binding"/>
    <property type="evidence" value="ECO:0007669"/>
    <property type="project" value="TreeGrafter"/>
</dbReference>
<evidence type="ECO:0008006" key="16">
    <source>
        <dbReference type="Google" id="ProtNLM"/>
    </source>
</evidence>
<evidence type="ECO:0000256" key="10">
    <source>
        <dbReference type="PROSITE-ProRule" id="PRU00042"/>
    </source>
</evidence>
<keyword evidence="8" id="KW-0804">Transcription</keyword>
<dbReference type="SUPFAM" id="SSF57667">
    <property type="entry name" value="beta-beta-alpha zinc fingers"/>
    <property type="match status" value="4"/>
</dbReference>
<sequence>MSAVPVPLPVSRYPVWQPTVSVTATGAYNFPAPGSGAPGLTLPVPSRSLFPFPGPSPIPLPHLHPAVVPQCLKVPIPVHQLHHPFHPHHPYSQLHTERDLATTTPTTTTTLTLSAKDRAPTAIFTASTAPGLPHNALPLPPEIRRPLPLVYNFTAADLDSVLYGYVGPSKEPPCGLRCALSGLRIHEIDRGSRTPFCSLAPSCDEEAKSNEGETSPERARSAADREKPPSRSALDIRTVNLPEGISITQTTVGGSPHYSVFCHTHVIAKGARFGPFTGRIIHPSEIKSNDDTNFMWEIFHEGKLSHFVDGRNGASNWLCFVNCARHAKEQNLVATQSGDFIYYEACKDIPRGTELLVWYGDSYRQFMGIPVSMRGITGSKAQTESEDLQNKEGYKCDRCGKVFSYKDYRDKHLKYTRCVDKGDRKFPCHLCTRSFEKRDRLRIHILHVHQKHRPHKCTVCGKSFSQSSSLNKHIRVHSGERPYKCVYCSKAFTASSILRTHIRQHSGEKPFKCKHCGKAFASHAAHDSHVRRTHTKDKPCACPVCGKTFSQSYELKFHMNIHPDDKPYDCKECGRGFASAAARDHHQSMLECGRHTPSRFIAANDVTDAILK</sequence>
<dbReference type="InterPro" id="IPR036236">
    <property type="entry name" value="Znf_C2H2_sf"/>
</dbReference>
<dbReference type="PANTHER" id="PTHR16515:SF19">
    <property type="entry name" value="PR DOMAIN ZINC FINGER PROTEIN 14"/>
    <property type="match status" value="1"/>
</dbReference>
<keyword evidence="3" id="KW-0677">Repeat</keyword>
<dbReference type="Pfam" id="PF00096">
    <property type="entry name" value="zf-C2H2"/>
    <property type="match status" value="3"/>
</dbReference>
<evidence type="ECO:0000256" key="2">
    <source>
        <dbReference type="ARBA" id="ARBA00022723"/>
    </source>
</evidence>
<accession>A0A913ZJ88</accession>
<evidence type="ECO:0000256" key="11">
    <source>
        <dbReference type="SAM" id="MobiDB-lite"/>
    </source>
</evidence>
<feature type="domain" description="C2H2-type" evidence="12">
    <location>
        <begin position="483"/>
        <end position="510"/>
    </location>
</feature>
<evidence type="ECO:0000256" key="4">
    <source>
        <dbReference type="ARBA" id="ARBA00022771"/>
    </source>
</evidence>
<dbReference type="PANTHER" id="PTHR16515">
    <property type="entry name" value="PR DOMAIN ZINC FINGER PROTEIN"/>
    <property type="match status" value="1"/>
</dbReference>
<dbReference type="FunFam" id="3.30.160.60:FF:000646">
    <property type="entry name" value="Myeloid zinc finger 1"/>
    <property type="match status" value="1"/>
</dbReference>
<keyword evidence="7" id="KW-0238">DNA-binding</keyword>
<feature type="domain" description="C2H2-type" evidence="12">
    <location>
        <begin position="511"/>
        <end position="539"/>
    </location>
</feature>
<feature type="domain" description="C2H2-type" evidence="12">
    <location>
        <begin position="568"/>
        <end position="600"/>
    </location>
</feature>
<comment type="subcellular location">
    <subcellularLocation>
        <location evidence="1">Nucleus</location>
    </subcellularLocation>
</comment>
<dbReference type="OrthoDB" id="3565419at2759"/>
<dbReference type="FunFam" id="3.30.160.60:FF:000905">
    <property type="entry name" value="PR domain containing 14"/>
    <property type="match status" value="1"/>
</dbReference>
<dbReference type="OMA" id="FMWEIFH"/>
<organism evidence="14 15">
    <name type="scientific">Patiria miniata</name>
    <name type="common">Bat star</name>
    <name type="synonym">Asterina miniata</name>
    <dbReference type="NCBI Taxonomy" id="46514"/>
    <lineage>
        <taxon>Eukaryota</taxon>
        <taxon>Metazoa</taxon>
        <taxon>Echinodermata</taxon>
        <taxon>Eleutherozoa</taxon>
        <taxon>Asterozoa</taxon>
        <taxon>Asteroidea</taxon>
        <taxon>Valvatacea</taxon>
        <taxon>Valvatida</taxon>
        <taxon>Asterinidae</taxon>
        <taxon>Patiria</taxon>
    </lineage>
</organism>
<keyword evidence="6" id="KW-0805">Transcription regulation</keyword>
<dbReference type="GO" id="GO:0008270">
    <property type="term" value="F:zinc ion binding"/>
    <property type="evidence" value="ECO:0007669"/>
    <property type="project" value="UniProtKB-KW"/>
</dbReference>
<dbReference type="SMART" id="SM00355">
    <property type="entry name" value="ZnF_C2H2"/>
    <property type="match status" value="7"/>
</dbReference>
<evidence type="ECO:0000256" key="7">
    <source>
        <dbReference type="ARBA" id="ARBA00023125"/>
    </source>
</evidence>
<evidence type="ECO:0000256" key="1">
    <source>
        <dbReference type="ARBA" id="ARBA00004123"/>
    </source>
</evidence>
<dbReference type="InterPro" id="IPR050331">
    <property type="entry name" value="Zinc_finger"/>
</dbReference>
<dbReference type="AlphaFoldDB" id="A0A913ZJ88"/>
<evidence type="ECO:0000256" key="3">
    <source>
        <dbReference type="ARBA" id="ARBA00022737"/>
    </source>
</evidence>
<dbReference type="PROSITE" id="PS50280">
    <property type="entry name" value="SET"/>
    <property type="match status" value="1"/>
</dbReference>
<reference evidence="14" key="1">
    <citation type="submission" date="2022-11" db="UniProtKB">
        <authorList>
            <consortium name="EnsemblMetazoa"/>
        </authorList>
    </citation>
    <scope>IDENTIFICATION</scope>
</reference>
<dbReference type="CTD" id="63978"/>
<dbReference type="FunFam" id="3.30.160.60:FF:000480">
    <property type="entry name" value="PR domain zinc finger protein 14"/>
    <property type="match status" value="1"/>
</dbReference>
<dbReference type="Gene3D" id="3.30.160.60">
    <property type="entry name" value="Classic Zinc Finger"/>
    <property type="match status" value="5"/>
</dbReference>
<dbReference type="FunFam" id="3.30.160.60:FF:000450">
    <property type="entry name" value="PR domain zinc finger protein 14"/>
    <property type="match status" value="1"/>
</dbReference>
<keyword evidence="5" id="KW-0862">Zinc</keyword>
<keyword evidence="9" id="KW-0539">Nucleus</keyword>
<feature type="domain" description="C2H2-type" evidence="12">
    <location>
        <begin position="394"/>
        <end position="425"/>
    </location>
</feature>
<keyword evidence="4 10" id="KW-0863">Zinc-finger</keyword>
<dbReference type="PROSITE" id="PS00028">
    <property type="entry name" value="ZINC_FINGER_C2H2_1"/>
    <property type="match status" value="5"/>
</dbReference>
<name>A0A913ZJ88_PATMI</name>
<dbReference type="Pfam" id="PF21549">
    <property type="entry name" value="PRDM2_PR"/>
    <property type="match status" value="1"/>
</dbReference>
<proteinExistence type="predicted"/>
<dbReference type="Proteomes" id="UP000887568">
    <property type="component" value="Unplaced"/>
</dbReference>
<feature type="domain" description="SET" evidence="13">
    <location>
        <begin position="243"/>
        <end position="360"/>
    </location>
</feature>